<feature type="transmembrane region" description="Helical" evidence="8">
    <location>
        <begin position="320"/>
        <end position="341"/>
    </location>
</feature>
<evidence type="ECO:0000313" key="11">
    <source>
        <dbReference type="Proteomes" id="UP000826573"/>
    </source>
</evidence>
<feature type="transmembrane region" description="Helical" evidence="8">
    <location>
        <begin position="258"/>
        <end position="279"/>
    </location>
</feature>
<evidence type="ECO:0000256" key="8">
    <source>
        <dbReference type="SAM" id="Phobius"/>
    </source>
</evidence>
<feature type="compositionally biased region" description="Polar residues" evidence="7">
    <location>
        <begin position="109"/>
        <end position="125"/>
    </location>
</feature>
<keyword evidence="3" id="KW-0813">Transport</keyword>
<feature type="transmembrane region" description="Helical" evidence="8">
    <location>
        <begin position="202"/>
        <end position="225"/>
    </location>
</feature>
<comment type="similarity">
    <text evidence="2">Belongs to the major facilitator superfamily. TCR/Tet family.</text>
</comment>
<evidence type="ECO:0000256" key="2">
    <source>
        <dbReference type="ARBA" id="ARBA00007520"/>
    </source>
</evidence>
<feature type="transmembrane region" description="Helical" evidence="8">
    <location>
        <begin position="642"/>
        <end position="660"/>
    </location>
</feature>
<feature type="transmembrane region" description="Helical" evidence="8">
    <location>
        <begin position="467"/>
        <end position="485"/>
    </location>
</feature>
<dbReference type="PROSITE" id="PS50850">
    <property type="entry name" value="MFS"/>
    <property type="match status" value="1"/>
</dbReference>
<dbReference type="Pfam" id="PF07690">
    <property type="entry name" value="MFS_1"/>
    <property type="match status" value="1"/>
</dbReference>
<dbReference type="EMBL" id="JAIMJC010000003">
    <property type="protein sequence ID" value="KAH0527295.1"/>
    <property type="molecule type" value="Genomic_DNA"/>
</dbReference>
<feature type="transmembrane region" description="Helical" evidence="8">
    <location>
        <begin position="436"/>
        <end position="461"/>
    </location>
</feature>
<keyword evidence="4 8" id="KW-0812">Transmembrane</keyword>
<feature type="transmembrane region" description="Helical" evidence="8">
    <location>
        <begin position="163"/>
        <end position="182"/>
    </location>
</feature>
<feature type="transmembrane region" description="Helical" evidence="8">
    <location>
        <begin position="394"/>
        <end position="416"/>
    </location>
</feature>
<feature type="transmembrane region" description="Helical" evidence="8">
    <location>
        <begin position="362"/>
        <end position="382"/>
    </location>
</feature>
<feature type="compositionally biased region" description="Pro residues" evidence="7">
    <location>
        <begin position="142"/>
        <end position="151"/>
    </location>
</feature>
<dbReference type="AlphaFoldDB" id="A0A9P8HNZ2"/>
<proteinExistence type="inferred from homology"/>
<keyword evidence="5 8" id="KW-1133">Transmembrane helix</keyword>
<comment type="caution">
    <text evidence="10">The sequence shown here is derived from an EMBL/GenBank/DDBJ whole genome shotgun (WGS) entry which is preliminary data.</text>
</comment>
<evidence type="ECO:0000259" key="9">
    <source>
        <dbReference type="PROSITE" id="PS50850"/>
    </source>
</evidence>
<dbReference type="GO" id="GO:0005886">
    <property type="term" value="C:plasma membrane"/>
    <property type="evidence" value="ECO:0007669"/>
    <property type="project" value="TreeGrafter"/>
</dbReference>
<evidence type="ECO:0000256" key="5">
    <source>
        <dbReference type="ARBA" id="ARBA00022989"/>
    </source>
</evidence>
<evidence type="ECO:0000313" key="10">
    <source>
        <dbReference type="EMBL" id="KAH0527295.1"/>
    </source>
</evidence>
<feature type="compositionally biased region" description="Low complexity" evidence="7">
    <location>
        <begin position="88"/>
        <end position="101"/>
    </location>
</feature>
<dbReference type="GO" id="GO:0022857">
    <property type="term" value="F:transmembrane transporter activity"/>
    <property type="evidence" value="ECO:0007669"/>
    <property type="project" value="InterPro"/>
</dbReference>
<evidence type="ECO:0000256" key="4">
    <source>
        <dbReference type="ARBA" id="ARBA00022692"/>
    </source>
</evidence>
<keyword evidence="11" id="KW-1185">Reference proteome</keyword>
<dbReference type="PANTHER" id="PTHR23501:SF12">
    <property type="entry name" value="MAJOR FACILITATOR SUPERFAMILY (MFS) PROFILE DOMAIN-CONTAINING PROTEIN-RELATED"/>
    <property type="match status" value="1"/>
</dbReference>
<dbReference type="InterPro" id="IPR011701">
    <property type="entry name" value="MFS"/>
</dbReference>
<keyword evidence="6 8" id="KW-0472">Membrane</keyword>
<evidence type="ECO:0000256" key="7">
    <source>
        <dbReference type="SAM" id="MobiDB-lite"/>
    </source>
</evidence>
<feature type="region of interest" description="Disordered" evidence="7">
    <location>
        <begin position="85"/>
        <end position="157"/>
    </location>
</feature>
<dbReference type="Proteomes" id="UP000826573">
    <property type="component" value="Unassembled WGS sequence"/>
</dbReference>
<organism evidence="10 11">
    <name type="scientific">Trichoderma semiorbis</name>
    <dbReference type="NCBI Taxonomy" id="1491008"/>
    <lineage>
        <taxon>Eukaryota</taxon>
        <taxon>Fungi</taxon>
        <taxon>Dikarya</taxon>
        <taxon>Ascomycota</taxon>
        <taxon>Pezizomycotina</taxon>
        <taxon>Sordariomycetes</taxon>
        <taxon>Hypocreomycetidae</taxon>
        <taxon>Hypocreales</taxon>
        <taxon>Hypocreaceae</taxon>
        <taxon>Trichoderma</taxon>
    </lineage>
</organism>
<evidence type="ECO:0000256" key="6">
    <source>
        <dbReference type="ARBA" id="ARBA00023136"/>
    </source>
</evidence>
<protein>
    <recommendedName>
        <fullName evidence="9">Major facilitator superfamily (MFS) profile domain-containing protein</fullName>
    </recommendedName>
</protein>
<name>A0A9P8HNZ2_9HYPO</name>
<evidence type="ECO:0000256" key="1">
    <source>
        <dbReference type="ARBA" id="ARBA00004141"/>
    </source>
</evidence>
<dbReference type="InterPro" id="IPR036259">
    <property type="entry name" value="MFS_trans_sf"/>
</dbReference>
<feature type="transmembrane region" description="Helical" evidence="8">
    <location>
        <begin position="497"/>
        <end position="516"/>
    </location>
</feature>
<dbReference type="InterPro" id="IPR020846">
    <property type="entry name" value="MFS_dom"/>
</dbReference>
<feature type="transmembrane region" description="Helical" evidence="8">
    <location>
        <begin position="528"/>
        <end position="551"/>
    </location>
</feature>
<accession>A0A9P8HNZ2</accession>
<gene>
    <name evidence="10" type="ORF">TsFJ059_002312</name>
</gene>
<dbReference type="SUPFAM" id="SSF103473">
    <property type="entry name" value="MFS general substrate transporter"/>
    <property type="match status" value="1"/>
</dbReference>
<dbReference type="Gene3D" id="1.20.1250.20">
    <property type="entry name" value="MFS general substrate transporter like domains"/>
    <property type="match status" value="2"/>
</dbReference>
<feature type="domain" description="Major facilitator superfamily (MFS) profile" evidence="9">
    <location>
        <begin position="168"/>
        <end position="665"/>
    </location>
</feature>
<sequence length="674" mass="72212">MRQQKMKKTLAKDSPANGDKPAWGAWQKLLDAEKRVEPSADCRGFFGLFSVLWPLEASFKAEGRRCVYMDIEGLATENEIPIIDIDNSYTSPSSTSTSTTSIHHRQNDGRNSLPPSATITPSETPSIEKETLPLSSDEEAPPSTPSSPSSPPNEQEGRQVSGFRWILVCVALYVTTFVYGLDTTIAADVQGSVVEAFGHVEQLAWIGAGFPLGSVSCILLYGVLYGNFNMKWVYAAAVILFSVGSAVCGAAPNMTALIVGRVIAGSGGCGVFMGCLNYFTALTTPRERATYISGTGFCWGIGAVLGPVIGGAFVESSATWRWAFYINLIIGGVFAPIYVFGLPDIHPVVGVSVRDRVMKIDFLGLLLGAGTWVTFCMAFTMAGGQWPWNDGRTIGMIVAFGVIIILYAIQQTYSILTTPEDRSFPIHLLRSRSQVLLFIATASNISALFVVVYFIPIYFQFVHGDSAISAAVRLLPFVVLTVSFNMAAGHLLSRIRYYMPIFLVAGFFITLGSALLTAYLDPSTPTSYIYGFTVLTAVGAGLTLQIGYAVASLKVEPAQQGGALAMQNVSQIGGTVLCLVIAGQIFQSEATKNLTSVLKNTNFTASDIQNAIAGAQSTIFEEITGQLRDQAILAITKAMQKAFILVCVGGGVHMLSALGMKREKLFGEIVTGGA</sequence>
<comment type="subcellular location">
    <subcellularLocation>
        <location evidence="1">Membrane</location>
        <topology evidence="1">Multi-pass membrane protein</topology>
    </subcellularLocation>
</comment>
<reference evidence="10 11" key="1">
    <citation type="submission" date="2021-08" db="EMBL/GenBank/DDBJ databases">
        <title>The highly contiguous genome resource for Trichoderma semiorbis FJ059, a fungal antagonistic to plant pathogens.</title>
        <authorList>
            <person name="Liu T."/>
        </authorList>
    </citation>
    <scope>NUCLEOTIDE SEQUENCE [LARGE SCALE GENOMIC DNA]</scope>
    <source>
        <strain evidence="10 11">FJ059</strain>
    </source>
</reference>
<feature type="region of interest" description="Disordered" evidence="7">
    <location>
        <begin position="1"/>
        <end position="22"/>
    </location>
</feature>
<feature type="transmembrane region" description="Helical" evidence="8">
    <location>
        <begin position="232"/>
        <end position="252"/>
    </location>
</feature>
<feature type="transmembrane region" description="Helical" evidence="8">
    <location>
        <begin position="291"/>
        <end position="314"/>
    </location>
</feature>
<evidence type="ECO:0000256" key="3">
    <source>
        <dbReference type="ARBA" id="ARBA00022448"/>
    </source>
</evidence>
<dbReference type="PANTHER" id="PTHR23501">
    <property type="entry name" value="MAJOR FACILITATOR SUPERFAMILY"/>
    <property type="match status" value="1"/>
</dbReference>